<dbReference type="AlphaFoldDB" id="A0A914C727"/>
<organism evidence="1 2">
    <name type="scientific">Acrobeloides nanus</name>
    <dbReference type="NCBI Taxonomy" id="290746"/>
    <lineage>
        <taxon>Eukaryota</taxon>
        <taxon>Metazoa</taxon>
        <taxon>Ecdysozoa</taxon>
        <taxon>Nematoda</taxon>
        <taxon>Chromadorea</taxon>
        <taxon>Rhabditida</taxon>
        <taxon>Tylenchina</taxon>
        <taxon>Cephalobomorpha</taxon>
        <taxon>Cephaloboidea</taxon>
        <taxon>Cephalobidae</taxon>
        <taxon>Acrobeloides</taxon>
    </lineage>
</organism>
<accession>A0A914C727</accession>
<proteinExistence type="predicted"/>
<dbReference type="WBParaSite" id="ACRNAN_Path_459.g1748.t1">
    <property type="protein sequence ID" value="ACRNAN_Path_459.g1748.t1"/>
    <property type="gene ID" value="ACRNAN_Path_459.g1748"/>
</dbReference>
<evidence type="ECO:0000313" key="2">
    <source>
        <dbReference type="WBParaSite" id="ACRNAN_Path_459.g1748.t1"/>
    </source>
</evidence>
<sequence length="108" mass="11370">MEGNGFTSNDIENACGYSFTLTCTPGTTSGNNCVYIGNANGVIIPGSQMICSGANINIVGMCNVDTTLCSTADLTFCTTNPMPGFYSVTINGVTYRLNNNNNVVCDQR</sequence>
<reference evidence="2" key="1">
    <citation type="submission" date="2022-11" db="UniProtKB">
        <authorList>
            <consortium name="WormBaseParasite"/>
        </authorList>
    </citation>
    <scope>IDENTIFICATION</scope>
</reference>
<dbReference type="Proteomes" id="UP000887540">
    <property type="component" value="Unplaced"/>
</dbReference>
<name>A0A914C727_9BILA</name>
<protein>
    <submittedName>
        <fullName evidence="2">Uncharacterized protein</fullName>
    </submittedName>
</protein>
<keyword evidence="1" id="KW-1185">Reference proteome</keyword>
<evidence type="ECO:0000313" key="1">
    <source>
        <dbReference type="Proteomes" id="UP000887540"/>
    </source>
</evidence>